<protein>
    <submittedName>
        <fullName evidence="1">Minor tail protein</fullName>
    </submittedName>
</protein>
<dbReference type="EMBL" id="KP273225">
    <property type="protein sequence ID" value="AJD82446.1"/>
    <property type="molecule type" value="Genomic_DNA"/>
</dbReference>
<keyword evidence="2" id="KW-1185">Reference proteome</keyword>
<gene>
    <name evidence="1" type="primary">28</name>
    <name evidence="1" type="ORF">SHEEN_28</name>
</gene>
<proteinExistence type="predicted"/>
<dbReference type="Proteomes" id="UP000031723">
    <property type="component" value="Segment"/>
</dbReference>
<reference evidence="1 2" key="1">
    <citation type="submission" date="2014-12" db="EMBL/GenBank/DDBJ databases">
        <authorList>
            <person name="Cote D."/>
            <person name="Daigle Z."/>
            <person name="Borges K.M."/>
            <person name="Adams S.D."/>
            <person name="Alvey R.M."/>
            <person name="Barekzi N."/>
            <person name="Beal Z.N."/>
            <person name="Briggs L.A."/>
            <person name="Brown T."/>
            <person name="Coomans R.J."/>
            <person name="D'Elia T."/>
            <person name="Doss J.H."/>
            <person name="Ellsworth J.A."/>
            <person name="Ettinger W.F."/>
            <person name="Fox D.J."/>
            <person name="Gauthier D.T."/>
            <person name="Andriolo J.M."/>
            <person name="Grubb S."/>
            <person name="Gugssa A.H."/>
            <person name="Hauser C.R."/>
            <person name="Hull A.K."/>
            <person name="Jackson N."/>
            <person name="Kart M.U."/>
            <person name="Korey C.A."/>
            <person name="Makemson J."/>
            <person name="McKinney A.L."/>
            <person name="Nelson P.R."/>
            <person name="Newman R.H."/>
            <person name="Powell G."/>
            <person name="Rodriguez-Lanetty M."/>
            <person name="Royer D."/>
            <person name="Sabila M.H."/>
            <person name="Sadana R."/>
            <person name="Saha S."/>
            <person name="Sangster N."/>
            <person name="Slowan-Pomeroy T."/>
            <person name="Urbinati C.R."/>
            <person name="Ward R.E."/>
            <person name="Warner M."/>
            <person name="Williamson B."/>
            <person name="Biederman B."/>
            <person name="Cresawn S.G."/>
            <person name="Bowman C.A."/>
            <person name="Russell D.A."/>
            <person name="Pope W.H."/>
            <person name="Jacobs-Sera D."/>
            <person name="Hendrix R.W."/>
            <person name="Hatfull G.H."/>
        </authorList>
    </citation>
    <scope>NUCLEOTIDE SEQUENCE [LARGE SCALE GENOMIC DNA]</scope>
</reference>
<dbReference type="KEGG" id="vg:26635407"/>
<accession>A0A0B5A5W1</accession>
<evidence type="ECO:0000313" key="2">
    <source>
        <dbReference type="Proteomes" id="UP000031723"/>
    </source>
</evidence>
<organism evidence="1 2">
    <name type="scientific">Mycobacterium phage Sheen</name>
    <dbReference type="NCBI Taxonomy" id="1589274"/>
    <lineage>
        <taxon>Viruses</taxon>
        <taxon>Duplodnaviria</taxon>
        <taxon>Heunggongvirae</taxon>
        <taxon>Uroviricota</taxon>
        <taxon>Caudoviricetes</taxon>
        <taxon>Sheenvirus</taxon>
        <taxon>Sheenvirus Sheen</taxon>
    </lineage>
</organism>
<name>A0A0B5A5W1_9CAUD</name>
<dbReference type="OrthoDB" id="2201at10239"/>
<evidence type="ECO:0000313" key="1">
    <source>
        <dbReference type="EMBL" id="AJD82446.1"/>
    </source>
</evidence>
<dbReference type="GeneID" id="26635407"/>
<sequence length="659" mass="71941">MQRTDTVVELEDVNGEWWNLTTGDRGVYLGTGVKGIYDPPVKVVYEEPGNYPGSRYLSHRVLRRDLVFGVEILDDDGDSWLSRDSEWRKAWSFDRDCKLYITTPESGTRYLKLRLGESIEVDTETDPRGNSINRAAMVCIAGDPFWYEDDVLYTAITQLDTRFDPNAYSWPWPYDSLPKETLYIEVDPKDGKGGLNPTDQAIFPKWQLPGSTEKPAEPYIPGIPWLGAPRSPATVWTVPDYSFEDDEHANRRLRLPGLIGGLRTEEVQAVFLKGKPTAGYFKLGYDGNWTTNLPYNATTAAVKAALEALAPIAFGDVVVTRGSLSNESQLVRLKGGPTGGTFTLTFNGETTAPIPFNATAGAVRQAIINLPSVGSSDVSVDIHATDEVQVIRPIGEPTSGTFKLTLDGHTTGPIPWNATAAQMEAAIRALPNVGDGWLFGWFSDVRVTKGSGQYQPWKVYFRGNLAGRDLPTLIADPSNLAGGAGIDLRVTTEQQGSTSYIITFGNGLGGFDFELMTGNASGLTGGDNPQVYIEGVSDGSRPYMITFTGELSGIDVPTMEIDTSGLTGIGTISGEIKTIREGYTSPAENAVVDTDPRVEQVTSESGSQLWARMNGVRFRHPIPPWTKSKTFEVTVSGCAPGQMVALRLPRPWSRPWGLE</sequence>
<dbReference type="RefSeq" id="YP_009209065.1">
    <property type="nucleotide sequence ID" value="NC_028914.1"/>
</dbReference>